<evidence type="ECO:0000313" key="2">
    <source>
        <dbReference type="Proteomes" id="UP000024635"/>
    </source>
</evidence>
<evidence type="ECO:0000313" key="1">
    <source>
        <dbReference type="EMBL" id="EYC16573.1"/>
    </source>
</evidence>
<keyword evidence="2" id="KW-1185">Reference proteome</keyword>
<name>A0A016UQ36_9BILA</name>
<proteinExistence type="predicted"/>
<dbReference type="EMBL" id="JARK01001369">
    <property type="protein sequence ID" value="EYC16573.1"/>
    <property type="molecule type" value="Genomic_DNA"/>
</dbReference>
<dbReference type="AlphaFoldDB" id="A0A016UQ36"/>
<sequence length="121" mass="14311">MESARVVEVEFPYTKEFNEHPTRMVHKTPEEHKWREETMDEYTRDKEIYMGWNVTEGDGTPDLPIKLQGHYLGEVFLEISVIHGEEFDGIEEELNCNSDEDLEIHFEVRCSAGCLHLQLYY</sequence>
<comment type="caution">
    <text evidence="1">The sequence shown here is derived from an EMBL/GenBank/DDBJ whole genome shotgun (WGS) entry which is preliminary data.</text>
</comment>
<accession>A0A016UQ36</accession>
<protein>
    <submittedName>
        <fullName evidence="1">Uncharacterized protein</fullName>
    </submittedName>
</protein>
<organism evidence="1 2">
    <name type="scientific">Ancylostoma ceylanicum</name>
    <dbReference type="NCBI Taxonomy" id="53326"/>
    <lineage>
        <taxon>Eukaryota</taxon>
        <taxon>Metazoa</taxon>
        <taxon>Ecdysozoa</taxon>
        <taxon>Nematoda</taxon>
        <taxon>Chromadorea</taxon>
        <taxon>Rhabditida</taxon>
        <taxon>Rhabditina</taxon>
        <taxon>Rhabditomorpha</taxon>
        <taxon>Strongyloidea</taxon>
        <taxon>Ancylostomatidae</taxon>
        <taxon>Ancylostomatinae</taxon>
        <taxon>Ancylostoma</taxon>
    </lineage>
</organism>
<dbReference type="Proteomes" id="UP000024635">
    <property type="component" value="Unassembled WGS sequence"/>
</dbReference>
<gene>
    <name evidence="1" type="primary">Acey_s0033.g2727</name>
    <name evidence="1" type="ORF">Y032_0033g2727</name>
</gene>
<reference evidence="2" key="1">
    <citation type="journal article" date="2015" name="Nat. Genet.">
        <title>The genome and transcriptome of the zoonotic hookworm Ancylostoma ceylanicum identify infection-specific gene families.</title>
        <authorList>
            <person name="Schwarz E.M."/>
            <person name="Hu Y."/>
            <person name="Antoshechkin I."/>
            <person name="Miller M.M."/>
            <person name="Sternberg P.W."/>
            <person name="Aroian R.V."/>
        </authorList>
    </citation>
    <scope>NUCLEOTIDE SEQUENCE</scope>
    <source>
        <strain evidence="2">HY135</strain>
    </source>
</reference>